<evidence type="ECO:0000313" key="17">
    <source>
        <dbReference type="RefSeq" id="XP_030633775.1"/>
    </source>
</evidence>
<comment type="subcellular location">
    <subcellularLocation>
        <location evidence="1 14">Cell membrane</location>
        <topology evidence="1 14">Multi-pass membrane protein</topology>
    </subcellularLocation>
</comment>
<keyword evidence="8 14" id="KW-0472">Membrane</keyword>
<dbReference type="PRINTS" id="PR00237">
    <property type="entry name" value="GPCRRHODOPSN"/>
</dbReference>
<evidence type="ECO:0000256" key="14">
    <source>
        <dbReference type="RuleBase" id="RU363047"/>
    </source>
</evidence>
<sequence length="354" mass="40494">MHREENSTKFPSFVLVIYDDVGEMRYVYFTIFILIYIAIIFSNASLIGIICLRRTLHEPMYLFLCSLSVNDLYGSTALFPSMLNHLLSDYHTISYASCFIQIFCLYTCCATELCNLAVISYDRYMSICYPLQYLRLITPCKVYILILLTWLYSFTIVLTTISLSFSLQLCGNVIDRVYCDNFLVVRQACSDTTVNNIYGLFITVVVIGVTFSPILYSYIRILNICLRSSKEQKQKALNTCIPHIASLLNFSVGILFVVIQGRYDLRHLPVVIRIVISVYFPACTPLFNPVMYGVRMTKIREEFKKVFNSKSSAFINMDVSGGHDQISRQASAHVCKFLSRGFAVQHSGELENCY</sequence>
<reference evidence="17" key="1">
    <citation type="submission" date="2025-08" db="UniProtKB">
        <authorList>
            <consortium name="RefSeq"/>
        </authorList>
    </citation>
    <scope>IDENTIFICATION</scope>
</reference>
<keyword evidence="12 13" id="KW-0807">Transducer</keyword>
<keyword evidence="16" id="KW-1185">Reference proteome</keyword>
<proteinExistence type="inferred from homology"/>
<keyword evidence="6 14" id="KW-1133">Transmembrane helix</keyword>
<keyword evidence="2 14" id="KW-1003">Cell membrane</keyword>
<dbReference type="GO" id="GO:0004930">
    <property type="term" value="F:G protein-coupled receptor activity"/>
    <property type="evidence" value="ECO:0007669"/>
    <property type="project" value="UniProtKB-KW"/>
</dbReference>
<keyword evidence="7 13" id="KW-0297">G-protein coupled receptor</keyword>
<feature type="transmembrane region" description="Helical" evidence="14">
    <location>
        <begin position="142"/>
        <end position="165"/>
    </location>
</feature>
<keyword evidence="10 13" id="KW-0675">Receptor</keyword>
<evidence type="ECO:0000313" key="16">
    <source>
        <dbReference type="Proteomes" id="UP000504632"/>
    </source>
</evidence>
<dbReference type="InParanoid" id="A0A6J2VLB2"/>
<evidence type="ECO:0000256" key="8">
    <source>
        <dbReference type="ARBA" id="ARBA00023136"/>
    </source>
</evidence>
<evidence type="ECO:0000256" key="10">
    <source>
        <dbReference type="ARBA" id="ARBA00023170"/>
    </source>
</evidence>
<evidence type="ECO:0000256" key="12">
    <source>
        <dbReference type="ARBA" id="ARBA00023224"/>
    </source>
</evidence>
<feature type="transmembrane region" description="Helical" evidence="14">
    <location>
        <begin position="59"/>
        <end position="79"/>
    </location>
</feature>
<keyword evidence="4 13" id="KW-0812">Transmembrane</keyword>
<evidence type="ECO:0000256" key="11">
    <source>
        <dbReference type="ARBA" id="ARBA00023180"/>
    </source>
</evidence>
<dbReference type="InterPro" id="IPR017452">
    <property type="entry name" value="GPCR_Rhodpsn_7TM"/>
</dbReference>
<keyword evidence="9" id="KW-1015">Disulfide bond</keyword>
<dbReference type="AlphaFoldDB" id="A0A6J2VLB2"/>
<accession>A0A6J2VLB2</accession>
<name>A0A6J2VLB2_CHACN</name>
<evidence type="ECO:0000256" key="3">
    <source>
        <dbReference type="ARBA" id="ARBA00022606"/>
    </source>
</evidence>
<dbReference type="GO" id="GO:0005886">
    <property type="term" value="C:plasma membrane"/>
    <property type="evidence" value="ECO:0007669"/>
    <property type="project" value="UniProtKB-SubCell"/>
</dbReference>
<dbReference type="InterPro" id="IPR052921">
    <property type="entry name" value="GPCR1_Superfamily_Member"/>
</dbReference>
<evidence type="ECO:0000259" key="15">
    <source>
        <dbReference type="PROSITE" id="PS50262"/>
    </source>
</evidence>
<gene>
    <name evidence="17" type="primary">LOC115814942</name>
</gene>
<keyword evidence="3 14" id="KW-0716">Sensory transduction</keyword>
<dbReference type="InterPro" id="IPR000276">
    <property type="entry name" value="GPCR_Rhodpsn"/>
</dbReference>
<dbReference type="PROSITE" id="PS00237">
    <property type="entry name" value="G_PROTEIN_RECEP_F1_1"/>
    <property type="match status" value="1"/>
</dbReference>
<dbReference type="Proteomes" id="UP000504632">
    <property type="component" value="Chromosome 6"/>
</dbReference>
<feature type="transmembrane region" description="Helical" evidence="14">
    <location>
        <begin position="240"/>
        <end position="259"/>
    </location>
</feature>
<dbReference type="PANTHER" id="PTHR26451">
    <property type="entry name" value="G_PROTEIN_RECEP_F1_2 DOMAIN-CONTAINING PROTEIN"/>
    <property type="match status" value="1"/>
</dbReference>
<feature type="transmembrane region" description="Helical" evidence="14">
    <location>
        <begin position="197"/>
        <end position="219"/>
    </location>
</feature>
<evidence type="ECO:0000256" key="5">
    <source>
        <dbReference type="ARBA" id="ARBA00022725"/>
    </source>
</evidence>
<dbReference type="FunFam" id="1.20.1070.10:FF:000024">
    <property type="entry name" value="Olfactory receptor"/>
    <property type="match status" value="1"/>
</dbReference>
<dbReference type="SUPFAM" id="SSF81321">
    <property type="entry name" value="Family A G protein-coupled receptor-like"/>
    <property type="match status" value="1"/>
</dbReference>
<feature type="transmembrane region" description="Helical" evidence="14">
    <location>
        <begin position="99"/>
        <end position="121"/>
    </location>
</feature>
<dbReference type="GO" id="GO:0004984">
    <property type="term" value="F:olfactory receptor activity"/>
    <property type="evidence" value="ECO:0007669"/>
    <property type="project" value="InterPro"/>
</dbReference>
<keyword evidence="11" id="KW-0325">Glycoprotein</keyword>
<dbReference type="PRINTS" id="PR00245">
    <property type="entry name" value="OLFACTORYR"/>
</dbReference>
<evidence type="ECO:0000256" key="2">
    <source>
        <dbReference type="ARBA" id="ARBA00022475"/>
    </source>
</evidence>
<dbReference type="GeneID" id="115814942"/>
<evidence type="ECO:0000256" key="6">
    <source>
        <dbReference type="ARBA" id="ARBA00022989"/>
    </source>
</evidence>
<dbReference type="PANTHER" id="PTHR26451:SF885">
    <property type="entry name" value="OLFACTORY RECEPTOR"/>
    <property type="match status" value="1"/>
</dbReference>
<evidence type="ECO:0000256" key="1">
    <source>
        <dbReference type="ARBA" id="ARBA00004651"/>
    </source>
</evidence>
<evidence type="ECO:0000256" key="13">
    <source>
        <dbReference type="RuleBase" id="RU000688"/>
    </source>
</evidence>
<feature type="domain" description="G-protein coupled receptors family 1 profile" evidence="15">
    <location>
        <begin position="42"/>
        <end position="292"/>
    </location>
</feature>
<dbReference type="Pfam" id="PF13853">
    <property type="entry name" value="7tm_4"/>
    <property type="match status" value="1"/>
</dbReference>
<dbReference type="InterPro" id="IPR000725">
    <property type="entry name" value="Olfact_rcpt"/>
</dbReference>
<feature type="transmembrane region" description="Helical" evidence="14">
    <location>
        <begin position="271"/>
        <end position="294"/>
    </location>
</feature>
<dbReference type="RefSeq" id="XP_030633775.1">
    <property type="nucleotide sequence ID" value="XM_030777915.1"/>
</dbReference>
<evidence type="ECO:0000256" key="4">
    <source>
        <dbReference type="ARBA" id="ARBA00022692"/>
    </source>
</evidence>
<evidence type="ECO:0000256" key="7">
    <source>
        <dbReference type="ARBA" id="ARBA00023040"/>
    </source>
</evidence>
<comment type="similarity">
    <text evidence="13">Belongs to the G-protein coupled receptor 1 family.</text>
</comment>
<organism evidence="16 17">
    <name type="scientific">Chanos chanos</name>
    <name type="common">Milkfish</name>
    <name type="synonym">Mugil chanos</name>
    <dbReference type="NCBI Taxonomy" id="29144"/>
    <lineage>
        <taxon>Eukaryota</taxon>
        <taxon>Metazoa</taxon>
        <taxon>Chordata</taxon>
        <taxon>Craniata</taxon>
        <taxon>Vertebrata</taxon>
        <taxon>Euteleostomi</taxon>
        <taxon>Actinopterygii</taxon>
        <taxon>Neopterygii</taxon>
        <taxon>Teleostei</taxon>
        <taxon>Ostariophysi</taxon>
        <taxon>Gonorynchiformes</taxon>
        <taxon>Chanidae</taxon>
        <taxon>Chanos</taxon>
    </lineage>
</organism>
<dbReference type="OrthoDB" id="6147321at2759"/>
<protein>
    <recommendedName>
        <fullName evidence="14">Olfactory receptor</fullName>
    </recommendedName>
</protein>
<dbReference type="Gene3D" id="1.20.1070.10">
    <property type="entry name" value="Rhodopsin 7-helix transmembrane proteins"/>
    <property type="match status" value="1"/>
</dbReference>
<feature type="transmembrane region" description="Helical" evidence="14">
    <location>
        <begin position="26"/>
        <end position="52"/>
    </location>
</feature>
<evidence type="ECO:0000256" key="9">
    <source>
        <dbReference type="ARBA" id="ARBA00023157"/>
    </source>
</evidence>
<dbReference type="PROSITE" id="PS50262">
    <property type="entry name" value="G_PROTEIN_RECEP_F1_2"/>
    <property type="match status" value="1"/>
</dbReference>
<keyword evidence="5 14" id="KW-0552">Olfaction</keyword>
<dbReference type="GO" id="GO:0005549">
    <property type="term" value="F:odorant binding"/>
    <property type="evidence" value="ECO:0007669"/>
    <property type="project" value="TreeGrafter"/>
</dbReference>